<accession>A0ACB8U5T9</accession>
<dbReference type="Proteomes" id="UP001055072">
    <property type="component" value="Unassembled WGS sequence"/>
</dbReference>
<evidence type="ECO:0000313" key="2">
    <source>
        <dbReference type="Proteomes" id="UP001055072"/>
    </source>
</evidence>
<sequence length="337" mass="39459">MWTLHPAEDDTTFFEVRCTKNETRVPPHLDHARHVFNIPLELAELARIFYSQWNIYIFTATRNDRFVGAGLNANDPRAKAFYYTYEYLQRTVVFHFRLNLAIIEYHKPADSDFTDGRGAMSPLVAYAGYVILNVSFRNSFNEEEREAWRMMYAVYEDLREYDWETWAGEDEERRAVLGLDFHHEAHVCDVSDKLVSGFMAFKDHEYWLGDYLRRRALEQVEENGLASRNAKTLSTKYRQWLRKHGSRSRYPRNAHLSQEQEDEFISQQLAIDRGSGWELDHDGRRPTSSSATTTQDSSRAQTPRVLHTPVGNRPQNQRHSAAFEGACLRTIQVNPRR</sequence>
<dbReference type="EMBL" id="MU274910">
    <property type="protein sequence ID" value="KAI0089688.1"/>
    <property type="molecule type" value="Genomic_DNA"/>
</dbReference>
<keyword evidence="2" id="KW-1185">Reference proteome</keyword>
<protein>
    <submittedName>
        <fullName evidence="1">Uncharacterized protein</fullName>
    </submittedName>
</protein>
<reference evidence="1" key="1">
    <citation type="journal article" date="2021" name="Environ. Microbiol.">
        <title>Gene family expansions and transcriptome signatures uncover fungal adaptations to wood decay.</title>
        <authorList>
            <person name="Hage H."/>
            <person name="Miyauchi S."/>
            <person name="Viragh M."/>
            <person name="Drula E."/>
            <person name="Min B."/>
            <person name="Chaduli D."/>
            <person name="Navarro D."/>
            <person name="Favel A."/>
            <person name="Norest M."/>
            <person name="Lesage-Meessen L."/>
            <person name="Balint B."/>
            <person name="Merenyi Z."/>
            <person name="de Eugenio L."/>
            <person name="Morin E."/>
            <person name="Martinez A.T."/>
            <person name="Baldrian P."/>
            <person name="Stursova M."/>
            <person name="Martinez M.J."/>
            <person name="Novotny C."/>
            <person name="Magnuson J.K."/>
            <person name="Spatafora J.W."/>
            <person name="Maurice S."/>
            <person name="Pangilinan J."/>
            <person name="Andreopoulos W."/>
            <person name="LaButti K."/>
            <person name="Hundley H."/>
            <person name="Na H."/>
            <person name="Kuo A."/>
            <person name="Barry K."/>
            <person name="Lipzen A."/>
            <person name="Henrissat B."/>
            <person name="Riley R."/>
            <person name="Ahrendt S."/>
            <person name="Nagy L.G."/>
            <person name="Grigoriev I.V."/>
            <person name="Martin F."/>
            <person name="Rosso M.N."/>
        </authorList>
    </citation>
    <scope>NUCLEOTIDE SEQUENCE</scope>
    <source>
        <strain evidence="1">CBS 384.51</strain>
    </source>
</reference>
<evidence type="ECO:0000313" key="1">
    <source>
        <dbReference type="EMBL" id="KAI0089688.1"/>
    </source>
</evidence>
<organism evidence="1 2">
    <name type="scientific">Irpex rosettiformis</name>
    <dbReference type="NCBI Taxonomy" id="378272"/>
    <lineage>
        <taxon>Eukaryota</taxon>
        <taxon>Fungi</taxon>
        <taxon>Dikarya</taxon>
        <taxon>Basidiomycota</taxon>
        <taxon>Agaricomycotina</taxon>
        <taxon>Agaricomycetes</taxon>
        <taxon>Polyporales</taxon>
        <taxon>Irpicaceae</taxon>
        <taxon>Irpex</taxon>
    </lineage>
</organism>
<proteinExistence type="predicted"/>
<gene>
    <name evidence="1" type="ORF">BDY19DRAFT_119551</name>
</gene>
<comment type="caution">
    <text evidence="1">The sequence shown here is derived from an EMBL/GenBank/DDBJ whole genome shotgun (WGS) entry which is preliminary data.</text>
</comment>
<name>A0ACB8U5T9_9APHY</name>